<dbReference type="InterPro" id="IPR001173">
    <property type="entry name" value="Glyco_trans_2-like"/>
</dbReference>
<evidence type="ECO:0000313" key="3">
    <source>
        <dbReference type="Proteomes" id="UP000177878"/>
    </source>
</evidence>
<name>A0A1F5RWA4_9BACT</name>
<dbReference type="Proteomes" id="UP000177878">
    <property type="component" value="Unassembled WGS sequence"/>
</dbReference>
<dbReference type="PANTHER" id="PTHR48090:SF7">
    <property type="entry name" value="RFBJ PROTEIN"/>
    <property type="match status" value="1"/>
</dbReference>
<dbReference type="Gene3D" id="3.90.550.10">
    <property type="entry name" value="Spore Coat Polysaccharide Biosynthesis Protein SpsA, Chain A"/>
    <property type="match status" value="1"/>
</dbReference>
<comment type="caution">
    <text evidence="2">The sequence shown here is derived from an EMBL/GenBank/DDBJ whole genome shotgun (WGS) entry which is preliminary data.</text>
</comment>
<proteinExistence type="predicted"/>
<dbReference type="AlphaFoldDB" id="A0A1F5RWA4"/>
<dbReference type="STRING" id="1797988.A3I35_03195"/>
<sequence>MDIKATLSIIIPCYNELRIRDVLAAIEAVDLDGVNKEIIIINDGSQPAVRSILEQVAERYKVIHLPKNFGKGYAVRQGIKAASGDIILIQDADLEYDPQDYYRLIQPIISHQAQVVYGSRFLQLGNKRSRYYWGVRALTLLANILYGSHLTDEATCYKVFTADLLKSIPLFCQRFEFCPEVTAKILKQGIKIIEVPIHYTPRTVSQGKKVRVKDGIIAAWTLIKYYFLPCR</sequence>
<feature type="domain" description="Glycosyltransferase 2-like" evidence="1">
    <location>
        <begin position="8"/>
        <end position="162"/>
    </location>
</feature>
<accession>A0A1F5RWA4</accession>
<dbReference type="InterPro" id="IPR029044">
    <property type="entry name" value="Nucleotide-diphossugar_trans"/>
</dbReference>
<dbReference type="SUPFAM" id="SSF53448">
    <property type="entry name" value="Nucleotide-diphospho-sugar transferases"/>
    <property type="match status" value="1"/>
</dbReference>
<reference evidence="2 3" key="1">
    <citation type="journal article" date="2016" name="Nat. Commun.">
        <title>Thousands of microbial genomes shed light on interconnected biogeochemical processes in an aquifer system.</title>
        <authorList>
            <person name="Anantharaman K."/>
            <person name="Brown C.T."/>
            <person name="Hug L.A."/>
            <person name="Sharon I."/>
            <person name="Castelle C.J."/>
            <person name="Probst A.J."/>
            <person name="Thomas B.C."/>
            <person name="Singh A."/>
            <person name="Wilkins M.J."/>
            <person name="Karaoz U."/>
            <person name="Brodie E.L."/>
            <person name="Williams K.H."/>
            <person name="Hubbard S.S."/>
            <person name="Banfield J.F."/>
        </authorList>
    </citation>
    <scope>NUCLEOTIDE SEQUENCE [LARGE SCALE GENOMIC DNA]</scope>
</reference>
<evidence type="ECO:0000259" key="1">
    <source>
        <dbReference type="Pfam" id="PF00535"/>
    </source>
</evidence>
<dbReference type="CDD" id="cd04179">
    <property type="entry name" value="DPM_DPG-synthase_like"/>
    <property type="match status" value="1"/>
</dbReference>
<protein>
    <recommendedName>
        <fullName evidence="1">Glycosyltransferase 2-like domain-containing protein</fullName>
    </recommendedName>
</protein>
<evidence type="ECO:0000313" key="2">
    <source>
        <dbReference type="EMBL" id="OGF18704.1"/>
    </source>
</evidence>
<dbReference type="InterPro" id="IPR050256">
    <property type="entry name" value="Glycosyltransferase_2"/>
</dbReference>
<dbReference type="PANTHER" id="PTHR48090">
    <property type="entry name" value="UNDECAPRENYL-PHOSPHATE 4-DEOXY-4-FORMAMIDO-L-ARABINOSE TRANSFERASE-RELATED"/>
    <property type="match status" value="1"/>
</dbReference>
<organism evidence="2 3">
    <name type="scientific">Candidatus Falkowbacteria bacterium RIFCSPLOWO2_02_FULL_45_15</name>
    <dbReference type="NCBI Taxonomy" id="1797988"/>
    <lineage>
        <taxon>Bacteria</taxon>
        <taxon>Candidatus Falkowiibacteriota</taxon>
    </lineage>
</organism>
<dbReference type="EMBL" id="MFFV01000049">
    <property type="protein sequence ID" value="OGF18704.1"/>
    <property type="molecule type" value="Genomic_DNA"/>
</dbReference>
<dbReference type="Pfam" id="PF00535">
    <property type="entry name" value="Glycos_transf_2"/>
    <property type="match status" value="1"/>
</dbReference>
<gene>
    <name evidence="2" type="ORF">A3I35_03195</name>
</gene>